<comment type="caution">
    <text evidence="3">The sequence shown here is derived from an EMBL/GenBank/DDBJ whole genome shotgun (WGS) entry which is preliminary data.</text>
</comment>
<accession>A0A1J5QLK5</accession>
<organism evidence="3">
    <name type="scientific">mine drainage metagenome</name>
    <dbReference type="NCBI Taxonomy" id="410659"/>
    <lineage>
        <taxon>unclassified sequences</taxon>
        <taxon>metagenomes</taxon>
        <taxon>ecological metagenomes</taxon>
    </lineage>
</organism>
<gene>
    <name evidence="3" type="ORF">GALL_398980</name>
</gene>
<dbReference type="PROSITE" id="PS50093">
    <property type="entry name" value="PKD"/>
    <property type="match status" value="1"/>
</dbReference>
<protein>
    <submittedName>
        <fullName evidence="3">PKD domain protein</fullName>
    </submittedName>
</protein>
<reference evidence="3" key="1">
    <citation type="submission" date="2016-10" db="EMBL/GenBank/DDBJ databases">
        <title>Sequence of Gallionella enrichment culture.</title>
        <authorList>
            <person name="Poehlein A."/>
            <person name="Muehling M."/>
            <person name="Daniel R."/>
        </authorList>
    </citation>
    <scope>NUCLEOTIDE SEQUENCE</scope>
</reference>
<evidence type="ECO:0000256" key="1">
    <source>
        <dbReference type="SAM" id="MobiDB-lite"/>
    </source>
</evidence>
<evidence type="ECO:0000313" key="3">
    <source>
        <dbReference type="EMBL" id="OIQ78395.1"/>
    </source>
</evidence>
<dbReference type="CDD" id="cd00146">
    <property type="entry name" value="PKD"/>
    <property type="match status" value="1"/>
</dbReference>
<dbReference type="Gene3D" id="2.60.40.10">
    <property type="entry name" value="Immunoglobulins"/>
    <property type="match status" value="1"/>
</dbReference>
<name>A0A1J5QLK5_9ZZZZ</name>
<dbReference type="SUPFAM" id="SSF49299">
    <property type="entry name" value="PKD domain"/>
    <property type="match status" value="1"/>
</dbReference>
<sequence>MKSKKRFAFGLFILALFFIGPISVQAANAEPNDCASSPCIDVLTDPITGEIIGLGKAVTPGGQARRSTVSKRPPAKKKTQSSQPDINPICTVEELLNFTCIKTSEPAPMPPAAPHVSTTPPKPTVISTDEVRRALPHAAPGFQPVAGAVVNVPVIFWSGLDTPAQFSLVVLGHTVNVSMKAQFHWTWGDGSSTTTISVGAPYPNQSLTHTYRQPGRYQVSLMTTWSGTATLNQVALQIVGAPIESAEHRDVVVGQAPTLLTPSE</sequence>
<dbReference type="InterPro" id="IPR013783">
    <property type="entry name" value="Ig-like_fold"/>
</dbReference>
<feature type="domain" description="PKD" evidence="2">
    <location>
        <begin position="183"/>
        <end position="224"/>
    </location>
</feature>
<dbReference type="EMBL" id="MLJW01001407">
    <property type="protein sequence ID" value="OIQ78395.1"/>
    <property type="molecule type" value="Genomic_DNA"/>
</dbReference>
<dbReference type="InterPro" id="IPR000601">
    <property type="entry name" value="PKD_dom"/>
</dbReference>
<dbReference type="InterPro" id="IPR035986">
    <property type="entry name" value="PKD_dom_sf"/>
</dbReference>
<dbReference type="Pfam" id="PF00801">
    <property type="entry name" value="PKD"/>
    <property type="match status" value="1"/>
</dbReference>
<evidence type="ECO:0000259" key="2">
    <source>
        <dbReference type="PROSITE" id="PS50093"/>
    </source>
</evidence>
<proteinExistence type="predicted"/>
<dbReference type="AlphaFoldDB" id="A0A1J5QLK5"/>
<feature type="region of interest" description="Disordered" evidence="1">
    <location>
        <begin position="58"/>
        <end position="85"/>
    </location>
</feature>